<comment type="caution">
    <text evidence="2">The sequence shown here is derived from an EMBL/GenBank/DDBJ whole genome shotgun (WGS) entry which is preliminary data.</text>
</comment>
<keyword evidence="1" id="KW-1133">Transmembrane helix</keyword>
<sequence>MKTRGCVKSNGPGFLFFFTMTLFLSYLSLLIFFSFVLPLFLFFFSFCSSLLLPSLSN</sequence>
<dbReference type="Gramene" id="PRQ55659">
    <property type="protein sequence ID" value="PRQ55659"/>
    <property type="gene ID" value="RchiOBHm_Chr1g0327031"/>
</dbReference>
<organism evidence="2 3">
    <name type="scientific">Rosa chinensis</name>
    <name type="common">China rose</name>
    <dbReference type="NCBI Taxonomy" id="74649"/>
    <lineage>
        <taxon>Eukaryota</taxon>
        <taxon>Viridiplantae</taxon>
        <taxon>Streptophyta</taxon>
        <taxon>Embryophyta</taxon>
        <taxon>Tracheophyta</taxon>
        <taxon>Spermatophyta</taxon>
        <taxon>Magnoliopsida</taxon>
        <taxon>eudicotyledons</taxon>
        <taxon>Gunneridae</taxon>
        <taxon>Pentapetalae</taxon>
        <taxon>rosids</taxon>
        <taxon>fabids</taxon>
        <taxon>Rosales</taxon>
        <taxon>Rosaceae</taxon>
        <taxon>Rosoideae</taxon>
        <taxon>Rosoideae incertae sedis</taxon>
        <taxon>Rosa</taxon>
    </lineage>
</organism>
<reference evidence="2 3" key="1">
    <citation type="journal article" date="2018" name="Nat. Genet.">
        <title>The Rosa genome provides new insights in the design of modern roses.</title>
        <authorList>
            <person name="Bendahmane M."/>
        </authorList>
    </citation>
    <scope>NUCLEOTIDE SEQUENCE [LARGE SCALE GENOMIC DNA]</scope>
    <source>
        <strain evidence="3">cv. Old Blush</strain>
    </source>
</reference>
<evidence type="ECO:0000313" key="3">
    <source>
        <dbReference type="Proteomes" id="UP000238479"/>
    </source>
</evidence>
<evidence type="ECO:0000256" key="1">
    <source>
        <dbReference type="SAM" id="Phobius"/>
    </source>
</evidence>
<evidence type="ECO:0000313" key="2">
    <source>
        <dbReference type="EMBL" id="PRQ55659.1"/>
    </source>
</evidence>
<accession>A0A2P6SAG4</accession>
<keyword evidence="1" id="KW-0472">Membrane</keyword>
<protein>
    <submittedName>
        <fullName evidence="2">Uncharacterized protein</fullName>
    </submittedName>
</protein>
<keyword evidence="1" id="KW-0812">Transmembrane</keyword>
<dbReference type="AlphaFoldDB" id="A0A2P6SAG4"/>
<feature type="transmembrane region" description="Helical" evidence="1">
    <location>
        <begin position="12"/>
        <end position="33"/>
    </location>
</feature>
<dbReference type="EMBL" id="PDCK01000039">
    <property type="protein sequence ID" value="PRQ55659.1"/>
    <property type="molecule type" value="Genomic_DNA"/>
</dbReference>
<proteinExistence type="predicted"/>
<keyword evidence="3" id="KW-1185">Reference proteome</keyword>
<name>A0A2P6SAG4_ROSCH</name>
<gene>
    <name evidence="2" type="ORF">RchiOBHm_Chr1g0327031</name>
</gene>
<dbReference type="Proteomes" id="UP000238479">
    <property type="component" value="Chromosome 1"/>
</dbReference>